<dbReference type="AlphaFoldDB" id="A0AAV3Y1X5"/>
<protein>
    <submittedName>
        <fullName evidence="2">Uncharacterized protein</fullName>
    </submittedName>
</protein>
<sequence>MCQTSLPCKSNQSKRDTKLKKTPGHLATWQHVQNVYSIFLDPGETETKSDGLQQRMRDTRSGLEKYTAKQHLNLDKNCSHLLKRNWFFFNRIPLLACTWRNYRPGERVDKSPAICSLC</sequence>
<evidence type="ECO:0000313" key="2">
    <source>
        <dbReference type="EMBL" id="GFN76637.1"/>
    </source>
</evidence>
<feature type="region of interest" description="Disordered" evidence="1">
    <location>
        <begin position="1"/>
        <end position="20"/>
    </location>
</feature>
<keyword evidence="3" id="KW-1185">Reference proteome</keyword>
<accession>A0AAV3Y1X5</accession>
<dbReference type="EMBL" id="BLXT01000403">
    <property type="protein sequence ID" value="GFN76637.1"/>
    <property type="molecule type" value="Genomic_DNA"/>
</dbReference>
<evidence type="ECO:0000256" key="1">
    <source>
        <dbReference type="SAM" id="MobiDB-lite"/>
    </source>
</evidence>
<reference evidence="2 3" key="1">
    <citation type="journal article" date="2021" name="Elife">
        <title>Chloroplast acquisition without the gene transfer in kleptoplastic sea slugs, Plakobranchus ocellatus.</title>
        <authorList>
            <person name="Maeda T."/>
            <person name="Takahashi S."/>
            <person name="Yoshida T."/>
            <person name="Shimamura S."/>
            <person name="Takaki Y."/>
            <person name="Nagai Y."/>
            <person name="Toyoda A."/>
            <person name="Suzuki Y."/>
            <person name="Arimoto A."/>
            <person name="Ishii H."/>
            <person name="Satoh N."/>
            <person name="Nishiyama T."/>
            <person name="Hasebe M."/>
            <person name="Maruyama T."/>
            <person name="Minagawa J."/>
            <person name="Obokata J."/>
            <person name="Shigenobu S."/>
        </authorList>
    </citation>
    <scope>NUCLEOTIDE SEQUENCE [LARGE SCALE GENOMIC DNA]</scope>
</reference>
<dbReference type="Proteomes" id="UP000735302">
    <property type="component" value="Unassembled WGS sequence"/>
</dbReference>
<evidence type="ECO:0000313" key="3">
    <source>
        <dbReference type="Proteomes" id="UP000735302"/>
    </source>
</evidence>
<gene>
    <name evidence="2" type="ORF">PoB_000314300</name>
</gene>
<feature type="compositionally biased region" description="Polar residues" evidence="1">
    <location>
        <begin position="1"/>
        <end position="11"/>
    </location>
</feature>
<comment type="caution">
    <text evidence="2">The sequence shown here is derived from an EMBL/GenBank/DDBJ whole genome shotgun (WGS) entry which is preliminary data.</text>
</comment>
<organism evidence="2 3">
    <name type="scientific">Plakobranchus ocellatus</name>
    <dbReference type="NCBI Taxonomy" id="259542"/>
    <lineage>
        <taxon>Eukaryota</taxon>
        <taxon>Metazoa</taxon>
        <taxon>Spiralia</taxon>
        <taxon>Lophotrochozoa</taxon>
        <taxon>Mollusca</taxon>
        <taxon>Gastropoda</taxon>
        <taxon>Heterobranchia</taxon>
        <taxon>Euthyneura</taxon>
        <taxon>Panpulmonata</taxon>
        <taxon>Sacoglossa</taxon>
        <taxon>Placobranchoidea</taxon>
        <taxon>Plakobranchidae</taxon>
        <taxon>Plakobranchus</taxon>
    </lineage>
</organism>
<proteinExistence type="predicted"/>
<name>A0AAV3Y1X5_9GAST</name>